<dbReference type="Pfam" id="PF00501">
    <property type="entry name" value="AMP-binding"/>
    <property type="match status" value="1"/>
</dbReference>
<dbReference type="FunFam" id="3.30.559.10:FF:000023">
    <property type="entry name" value="Non-ribosomal peptide synthetase"/>
    <property type="match status" value="1"/>
</dbReference>
<dbReference type="InterPro" id="IPR023213">
    <property type="entry name" value="CAT-like_dom_sf"/>
</dbReference>
<dbReference type="CDD" id="cd12114">
    <property type="entry name" value="A_NRPS_TlmIV_like"/>
    <property type="match status" value="1"/>
</dbReference>
<dbReference type="PANTHER" id="PTHR45527:SF10">
    <property type="entry name" value="PYOCHELIN SYNTHASE PCHF"/>
    <property type="match status" value="1"/>
</dbReference>
<dbReference type="InterPro" id="IPR020845">
    <property type="entry name" value="AMP-binding_CS"/>
</dbReference>
<proteinExistence type="predicted"/>
<gene>
    <name evidence="8" type="ORF">KME15_18875</name>
</gene>
<dbReference type="InterPro" id="IPR044894">
    <property type="entry name" value="TubC_N_sf"/>
</dbReference>
<dbReference type="InterPro" id="IPR057737">
    <property type="entry name" value="Condensation_MtbB-like"/>
</dbReference>
<dbReference type="Gene3D" id="3.30.559.30">
    <property type="entry name" value="Nonribosomal peptide synthetase, condensation domain"/>
    <property type="match status" value="1"/>
</dbReference>
<dbReference type="InterPro" id="IPR001242">
    <property type="entry name" value="Condensation_dom"/>
</dbReference>
<dbReference type="PROSITE" id="PS00455">
    <property type="entry name" value="AMP_BINDING"/>
    <property type="match status" value="1"/>
</dbReference>
<feature type="domain" description="Carrier" evidence="7">
    <location>
        <begin position="1049"/>
        <end position="1127"/>
    </location>
</feature>
<dbReference type="InterPro" id="IPR041464">
    <property type="entry name" value="TubC_N"/>
</dbReference>
<comment type="caution">
    <text evidence="8">The sequence shown here is derived from an EMBL/GenBank/DDBJ whole genome shotgun (WGS) entry which is preliminary data.</text>
</comment>
<feature type="coiled-coil region" evidence="6">
    <location>
        <begin position="106"/>
        <end position="133"/>
    </location>
</feature>
<dbReference type="GO" id="GO:0031177">
    <property type="term" value="F:phosphopantetheine binding"/>
    <property type="evidence" value="ECO:0007669"/>
    <property type="project" value="TreeGrafter"/>
</dbReference>
<dbReference type="Gene3D" id="1.10.10.1830">
    <property type="entry name" value="Non-ribosomal peptide synthase, adenylation domain"/>
    <property type="match status" value="1"/>
</dbReference>
<keyword evidence="6" id="KW-0175">Coiled coil</keyword>
<keyword evidence="3" id="KW-0596">Phosphopantetheine</keyword>
<organism evidence="8 9">
    <name type="scientific">Drouetiella hepatica Uher 2000/2452</name>
    <dbReference type="NCBI Taxonomy" id="904376"/>
    <lineage>
        <taxon>Bacteria</taxon>
        <taxon>Bacillati</taxon>
        <taxon>Cyanobacteriota</taxon>
        <taxon>Cyanophyceae</taxon>
        <taxon>Oculatellales</taxon>
        <taxon>Oculatellaceae</taxon>
        <taxon>Drouetiella</taxon>
    </lineage>
</organism>
<dbReference type="SUPFAM" id="SSF56801">
    <property type="entry name" value="Acetyl-CoA synthetase-like"/>
    <property type="match status" value="1"/>
</dbReference>
<dbReference type="InterPro" id="IPR020459">
    <property type="entry name" value="AMP-binding"/>
</dbReference>
<dbReference type="InterPro" id="IPR025110">
    <property type="entry name" value="AMP-bd_C"/>
</dbReference>
<protein>
    <submittedName>
        <fullName evidence="8">Amino acid adenylation domain-containing protein</fullName>
    </submittedName>
</protein>
<dbReference type="PRINTS" id="PR00154">
    <property type="entry name" value="AMPBINDING"/>
</dbReference>
<dbReference type="NCBIfam" id="TIGR01733">
    <property type="entry name" value="AA-adenyl-dom"/>
    <property type="match status" value="1"/>
</dbReference>
<dbReference type="Pfam" id="PF00668">
    <property type="entry name" value="Condensation"/>
    <property type="match status" value="1"/>
</dbReference>
<dbReference type="FunFam" id="3.40.50.980:FF:000001">
    <property type="entry name" value="Non-ribosomal peptide synthetase"/>
    <property type="match status" value="1"/>
</dbReference>
<evidence type="ECO:0000256" key="1">
    <source>
        <dbReference type="ARBA" id="ARBA00001957"/>
    </source>
</evidence>
<dbReference type="CDD" id="cd19535">
    <property type="entry name" value="Cyc_NRPS"/>
    <property type="match status" value="1"/>
</dbReference>
<dbReference type="GO" id="GO:0005737">
    <property type="term" value="C:cytoplasm"/>
    <property type="evidence" value="ECO:0007669"/>
    <property type="project" value="TreeGrafter"/>
</dbReference>
<dbReference type="GO" id="GO:0044550">
    <property type="term" value="P:secondary metabolite biosynthetic process"/>
    <property type="evidence" value="ECO:0007669"/>
    <property type="project" value="TreeGrafter"/>
</dbReference>
<sequence length="1160" mass="130406">MELHSLLTTLSSNGVKLAVNGNSLEVDAPQGAITSELRCALAEHKAEIIQLLNSQVGSGAALPSLTPLSESRYEPFPLTDMQYAFWVGRSGVLELGEVANHGYYEIEGQNLDLERLNAALQTLIDRHDMLRAIVLTDGQQQVQKTVPPYQMQVSDLRGKAENQVRQTLEEIRDRLSHQVVPADQWPLFEFCATRLDGDRVRLHISYDLQVFDAWSLFRLFDEWAQLYTHPDAQPETILPPLELSFRDYVLAEQALQATELYARSQAYWLSRLDTLPAAPDLPLAKHPKDLKQHRSQRYEARLEQTDWQQLKQRSAQMGLTPSALLLAAFAEILAAWSKHPQFTINLALFNRLPLHPQVNSLIGDFTSVTLLAIDHSTPASFRDRAIRLQKQLWQDLEHRYFSGVRVIRELARKQGTPPSAMPIIFTSTLGFRSLGQETLTFSHFGERVYGISQASQAWMDVQVWEEKETLTFNWDVVEGLFPEGLIDAMFESYGRLLKQLAHTESSWVETTRSLLPPAQRLQREAVNATDAPIPDTLLHDLFIEQVPIHANDPAVITSQCILTYQELSDRANQVGHRLRQLGVVPNQGVAIVMEKGWEQIVAVLGILASGAAYVPLDPTLPQERLRYLLENSQATIVLTQSRLVKKLKLPEGVHCLCVDAGDFDRQSVEPLSSVQSADDLAYVIYTSGSTGNPKGVMITHRNVANVVVHTNQRFQVNAQDRILALTALHHDLSVYDIFGLLSAGGAIVMPDADAVKDPSHWAAWMEREQVTLWNSVPALMEMLVDQAEEQAIDLPNSLRLTILGGDWLPVSLPDRLRKLVPTTQILSIGGPTETTIWNIGYLIEQVDPAWKSIPYGQPMANSKYYILNDALEDCPVWIPGQMYCAGVQVAKGYWRDQEKTRAQFITHPHTGERLYRTGDLGRYLPDGQIEFWGRVDFQIKIRGQRIEAGEIEATLTQHPQVRSAIVAVTPHPDRLVAYVVTNSESTTSQFIANPEELKQFLHQKLPAHMVPSAFVFLDAFPLSTNGKVDRNELLLHDAQIHAVEATYIAPNNELEQTVVAIFQDILELSKVGVNDNFFDMGGNSLLLAKVYRSLLNALPDETTSISLIDLFHYPTVKTLAQRLNQDQSAPVFMQPIADREQKLAQGKDRLKQRLKQSKQT</sequence>
<dbReference type="Pfam" id="PF00550">
    <property type="entry name" value="PP-binding"/>
    <property type="match status" value="1"/>
</dbReference>
<dbReference type="Gene3D" id="1.10.1200.10">
    <property type="entry name" value="ACP-like"/>
    <property type="match status" value="1"/>
</dbReference>
<dbReference type="PROSITE" id="PS50075">
    <property type="entry name" value="CARRIER"/>
    <property type="match status" value="1"/>
</dbReference>
<dbReference type="InterPro" id="IPR036736">
    <property type="entry name" value="ACP-like_sf"/>
</dbReference>
<reference evidence="8" key="1">
    <citation type="submission" date="2021-05" db="EMBL/GenBank/DDBJ databases">
        <authorList>
            <person name="Pietrasiak N."/>
            <person name="Ward R."/>
            <person name="Stajich J.E."/>
            <person name="Kurbessoian T."/>
        </authorList>
    </citation>
    <scope>NUCLEOTIDE SEQUENCE</scope>
    <source>
        <strain evidence="8">UHER 2000/2452</strain>
    </source>
</reference>
<dbReference type="AlphaFoldDB" id="A0A951UNR4"/>
<dbReference type="GO" id="GO:0043041">
    <property type="term" value="P:amino acid activation for nonribosomal peptide biosynthetic process"/>
    <property type="evidence" value="ECO:0007669"/>
    <property type="project" value="TreeGrafter"/>
</dbReference>
<dbReference type="FunFam" id="3.40.50.12780:FF:000012">
    <property type="entry name" value="Non-ribosomal peptide synthetase"/>
    <property type="match status" value="1"/>
</dbReference>
<evidence type="ECO:0000256" key="6">
    <source>
        <dbReference type="SAM" id="Coils"/>
    </source>
</evidence>
<dbReference type="InterPro" id="IPR000873">
    <property type="entry name" value="AMP-dep_synth/lig_dom"/>
</dbReference>
<evidence type="ECO:0000256" key="5">
    <source>
        <dbReference type="ARBA" id="ARBA00022598"/>
    </source>
</evidence>
<dbReference type="SUPFAM" id="SSF47336">
    <property type="entry name" value="ACP-like"/>
    <property type="match status" value="1"/>
</dbReference>
<keyword evidence="5" id="KW-0436">Ligase</keyword>
<dbReference type="Proteomes" id="UP000757435">
    <property type="component" value="Unassembled WGS sequence"/>
</dbReference>
<dbReference type="Gene3D" id="2.30.38.10">
    <property type="entry name" value="Luciferase, Domain 3"/>
    <property type="match status" value="1"/>
</dbReference>
<dbReference type="FunFam" id="3.30.559.30:FF:000006">
    <property type="entry name" value="Yersiniabactin polyketide/non-ribosomal peptide synthetase"/>
    <property type="match status" value="1"/>
</dbReference>
<evidence type="ECO:0000256" key="4">
    <source>
        <dbReference type="ARBA" id="ARBA00022553"/>
    </source>
</evidence>
<dbReference type="EMBL" id="JAHHHD010000025">
    <property type="protein sequence ID" value="MBW4660742.1"/>
    <property type="molecule type" value="Genomic_DNA"/>
</dbReference>
<dbReference type="InterPro" id="IPR045851">
    <property type="entry name" value="AMP-bd_C_sf"/>
</dbReference>
<reference evidence="8" key="2">
    <citation type="journal article" date="2022" name="Microbiol. Resour. Announc.">
        <title>Metagenome Sequencing to Explore Phylogenomics of Terrestrial Cyanobacteria.</title>
        <authorList>
            <person name="Ward R.D."/>
            <person name="Stajich J.E."/>
            <person name="Johansen J.R."/>
            <person name="Huntemann M."/>
            <person name="Clum A."/>
            <person name="Foster B."/>
            <person name="Foster B."/>
            <person name="Roux S."/>
            <person name="Palaniappan K."/>
            <person name="Varghese N."/>
            <person name="Mukherjee S."/>
            <person name="Reddy T.B.K."/>
            <person name="Daum C."/>
            <person name="Copeland A."/>
            <person name="Chen I.A."/>
            <person name="Ivanova N.N."/>
            <person name="Kyrpides N.C."/>
            <person name="Shapiro N."/>
            <person name="Eloe-Fadrosh E.A."/>
            <person name="Pietrasiak N."/>
        </authorList>
    </citation>
    <scope>NUCLEOTIDE SEQUENCE</scope>
    <source>
        <strain evidence="8">UHER 2000/2452</strain>
    </source>
</reference>
<evidence type="ECO:0000259" key="7">
    <source>
        <dbReference type="PROSITE" id="PS50075"/>
    </source>
</evidence>
<dbReference type="Pfam" id="PF13193">
    <property type="entry name" value="AMP-binding_C"/>
    <property type="match status" value="1"/>
</dbReference>
<evidence type="ECO:0000256" key="3">
    <source>
        <dbReference type="ARBA" id="ARBA00022450"/>
    </source>
</evidence>
<dbReference type="PANTHER" id="PTHR45527">
    <property type="entry name" value="NONRIBOSOMAL PEPTIDE SYNTHETASE"/>
    <property type="match status" value="1"/>
</dbReference>
<dbReference type="GO" id="GO:0008610">
    <property type="term" value="P:lipid biosynthetic process"/>
    <property type="evidence" value="ECO:0007669"/>
    <property type="project" value="UniProtKB-ARBA"/>
</dbReference>
<dbReference type="Pfam" id="PF18563">
    <property type="entry name" value="TubC_N"/>
    <property type="match status" value="1"/>
</dbReference>
<dbReference type="Gene3D" id="3.30.559.10">
    <property type="entry name" value="Chloramphenicol acetyltransferase-like domain"/>
    <property type="match status" value="1"/>
</dbReference>
<comment type="pathway">
    <text evidence="2">Siderophore biosynthesis.</text>
</comment>
<dbReference type="InterPro" id="IPR009081">
    <property type="entry name" value="PP-bd_ACP"/>
</dbReference>
<comment type="cofactor">
    <cofactor evidence="1">
        <name>pantetheine 4'-phosphate</name>
        <dbReference type="ChEBI" id="CHEBI:47942"/>
    </cofactor>
</comment>
<evidence type="ECO:0000256" key="2">
    <source>
        <dbReference type="ARBA" id="ARBA00004924"/>
    </source>
</evidence>
<dbReference type="Gene3D" id="3.30.300.30">
    <property type="match status" value="1"/>
</dbReference>
<keyword evidence="4" id="KW-0597">Phosphoprotein</keyword>
<dbReference type="GO" id="GO:0016874">
    <property type="term" value="F:ligase activity"/>
    <property type="evidence" value="ECO:0007669"/>
    <property type="project" value="UniProtKB-KW"/>
</dbReference>
<accession>A0A951UNR4</accession>
<evidence type="ECO:0000313" key="8">
    <source>
        <dbReference type="EMBL" id="MBW4660742.1"/>
    </source>
</evidence>
<dbReference type="InterPro" id="IPR010071">
    <property type="entry name" value="AA_adenyl_dom"/>
</dbReference>
<dbReference type="Gene3D" id="3.40.50.980">
    <property type="match status" value="2"/>
</dbReference>
<dbReference type="SUPFAM" id="SSF52777">
    <property type="entry name" value="CoA-dependent acyltransferases"/>
    <property type="match status" value="2"/>
</dbReference>
<evidence type="ECO:0000313" key="9">
    <source>
        <dbReference type="Proteomes" id="UP000757435"/>
    </source>
</evidence>
<name>A0A951UNR4_9CYAN</name>